<evidence type="ECO:0000256" key="1">
    <source>
        <dbReference type="SAM" id="Phobius"/>
    </source>
</evidence>
<dbReference type="EMBL" id="CM026426">
    <property type="protein sequence ID" value="KAG0574996.1"/>
    <property type="molecule type" value="Genomic_DNA"/>
</dbReference>
<keyword evidence="1" id="KW-1133">Transmembrane helix</keyword>
<feature type="transmembrane region" description="Helical" evidence="1">
    <location>
        <begin position="94"/>
        <end position="114"/>
    </location>
</feature>
<evidence type="ECO:0000313" key="2">
    <source>
        <dbReference type="EMBL" id="KAG0574996.1"/>
    </source>
</evidence>
<evidence type="ECO:0000313" key="3">
    <source>
        <dbReference type="Proteomes" id="UP000822688"/>
    </source>
</evidence>
<gene>
    <name evidence="2" type="ORF">KC19_VG309400</name>
</gene>
<reference evidence="2" key="1">
    <citation type="submission" date="2020-06" db="EMBL/GenBank/DDBJ databases">
        <title>WGS assembly of Ceratodon purpureus strain R40.</title>
        <authorList>
            <person name="Carey S.B."/>
            <person name="Jenkins J."/>
            <person name="Shu S."/>
            <person name="Lovell J.T."/>
            <person name="Sreedasyam A."/>
            <person name="Maumus F."/>
            <person name="Tiley G.P."/>
            <person name="Fernandez-Pozo N."/>
            <person name="Barry K."/>
            <person name="Chen C."/>
            <person name="Wang M."/>
            <person name="Lipzen A."/>
            <person name="Daum C."/>
            <person name="Saski C.A."/>
            <person name="Payton A.C."/>
            <person name="Mcbreen J.C."/>
            <person name="Conrad R.E."/>
            <person name="Kollar L.M."/>
            <person name="Olsson S."/>
            <person name="Huttunen S."/>
            <person name="Landis J.B."/>
            <person name="Wickett N.J."/>
            <person name="Johnson M.G."/>
            <person name="Rensing S.A."/>
            <person name="Grimwood J."/>
            <person name="Schmutz J."/>
            <person name="Mcdaniel S.F."/>
        </authorList>
    </citation>
    <scope>NUCLEOTIDE SEQUENCE</scope>
    <source>
        <strain evidence="2">R40</strain>
    </source>
</reference>
<dbReference type="Proteomes" id="UP000822688">
    <property type="component" value="Chromosome V"/>
</dbReference>
<comment type="caution">
    <text evidence="2">The sequence shown here is derived from an EMBL/GenBank/DDBJ whole genome shotgun (WGS) entry which is preliminary data.</text>
</comment>
<keyword evidence="1" id="KW-0472">Membrane</keyword>
<proteinExistence type="predicted"/>
<organism evidence="2 3">
    <name type="scientific">Ceratodon purpureus</name>
    <name type="common">Fire moss</name>
    <name type="synonym">Dicranum purpureum</name>
    <dbReference type="NCBI Taxonomy" id="3225"/>
    <lineage>
        <taxon>Eukaryota</taxon>
        <taxon>Viridiplantae</taxon>
        <taxon>Streptophyta</taxon>
        <taxon>Embryophyta</taxon>
        <taxon>Bryophyta</taxon>
        <taxon>Bryophytina</taxon>
        <taxon>Bryopsida</taxon>
        <taxon>Dicranidae</taxon>
        <taxon>Pseudoditrichales</taxon>
        <taxon>Ditrichaceae</taxon>
        <taxon>Ceratodon</taxon>
    </lineage>
</organism>
<name>A0A8T0HVX6_CERPU</name>
<accession>A0A8T0HVX6</accession>
<dbReference type="AlphaFoldDB" id="A0A8T0HVX6"/>
<keyword evidence="1" id="KW-0812">Transmembrane</keyword>
<keyword evidence="3" id="KW-1185">Reference proteome</keyword>
<protein>
    <submittedName>
        <fullName evidence="2">Uncharacterized protein</fullName>
    </submittedName>
</protein>
<sequence>MQLYEQYSCVAATQLAMRLLGLLCRFRDLGTAAPVLLFWRARSLLHVCIRHIAASVVVRRVECCIFYQFSWFRSLEHLAFVLQSLPYGFARQSLVSSLVLLFSGSWNSLWFLLLRLMYSSVKYSVFLPAWLC</sequence>